<dbReference type="InterPro" id="IPR001087">
    <property type="entry name" value="GDSL"/>
</dbReference>
<dbReference type="Proteomes" id="UP000436088">
    <property type="component" value="Unassembled WGS sequence"/>
</dbReference>
<comment type="subcellular location">
    <subcellularLocation>
        <location evidence="1">Secreted</location>
    </subcellularLocation>
</comment>
<evidence type="ECO:0000256" key="2">
    <source>
        <dbReference type="ARBA" id="ARBA00008668"/>
    </source>
</evidence>
<evidence type="ECO:0000256" key="7">
    <source>
        <dbReference type="ARBA" id="ARBA00023098"/>
    </source>
</evidence>
<dbReference type="Gene3D" id="3.40.50.1110">
    <property type="entry name" value="SGNH hydrolase"/>
    <property type="match status" value="1"/>
</dbReference>
<dbReference type="PANTHER" id="PTHR45650">
    <property type="entry name" value="GDSL-LIKE LIPASE/ACYLHYDROLASE-RELATED"/>
    <property type="match status" value="1"/>
</dbReference>
<evidence type="ECO:0000256" key="6">
    <source>
        <dbReference type="ARBA" id="ARBA00022963"/>
    </source>
</evidence>
<dbReference type="AlphaFoldDB" id="A0A6A2ZZI9"/>
<evidence type="ECO:0000313" key="9">
    <source>
        <dbReference type="Proteomes" id="UP000436088"/>
    </source>
</evidence>
<sequence>MVGMNGFQALYNYGARKLVLIGLGQIGCIPNELVYSSRDGRTCAERINAANRMFNKKLRSLVDQFNNTISDAKFIYIVAYGIFQGITSNLTSYVRRNNGQLTCLPFQTPCENRDEYMFWDPFYPSEAANVIFGRRSYRAQSPADAYPVDIRRLSQL</sequence>
<dbReference type="GO" id="GO:0016042">
    <property type="term" value="P:lipid catabolic process"/>
    <property type="evidence" value="ECO:0007669"/>
    <property type="project" value="UniProtKB-KW"/>
</dbReference>
<comment type="caution">
    <text evidence="8">The sequence shown here is derived from an EMBL/GenBank/DDBJ whole genome shotgun (WGS) entry which is preliminary data.</text>
</comment>
<keyword evidence="4" id="KW-0732">Signal</keyword>
<evidence type="ECO:0000256" key="5">
    <source>
        <dbReference type="ARBA" id="ARBA00022801"/>
    </source>
</evidence>
<reference evidence="8" key="1">
    <citation type="submission" date="2019-09" db="EMBL/GenBank/DDBJ databases">
        <title>Draft genome information of white flower Hibiscus syriacus.</title>
        <authorList>
            <person name="Kim Y.-M."/>
        </authorList>
    </citation>
    <scope>NUCLEOTIDE SEQUENCE [LARGE SCALE GENOMIC DNA]</scope>
    <source>
        <strain evidence="8">YM2019G1</strain>
    </source>
</reference>
<dbReference type="EMBL" id="VEPZ02001066">
    <property type="protein sequence ID" value="KAE8696492.1"/>
    <property type="molecule type" value="Genomic_DNA"/>
</dbReference>
<keyword evidence="7" id="KW-0443">Lipid metabolism</keyword>
<dbReference type="GO" id="GO:0016788">
    <property type="term" value="F:hydrolase activity, acting on ester bonds"/>
    <property type="evidence" value="ECO:0007669"/>
    <property type="project" value="InterPro"/>
</dbReference>
<name>A0A6A2ZZI9_HIBSY</name>
<accession>A0A6A2ZZI9</accession>
<dbReference type="InterPro" id="IPR036514">
    <property type="entry name" value="SGNH_hydro_sf"/>
</dbReference>
<dbReference type="Pfam" id="PF00657">
    <property type="entry name" value="Lipase_GDSL"/>
    <property type="match status" value="1"/>
</dbReference>
<dbReference type="GO" id="GO:0005576">
    <property type="term" value="C:extracellular region"/>
    <property type="evidence" value="ECO:0007669"/>
    <property type="project" value="UniProtKB-SubCell"/>
</dbReference>
<gene>
    <name evidence="8" type="ORF">F3Y22_tig00110657pilonHSYRG00031</name>
</gene>
<evidence type="ECO:0000256" key="4">
    <source>
        <dbReference type="ARBA" id="ARBA00022729"/>
    </source>
</evidence>
<keyword evidence="6" id="KW-0442">Lipid degradation</keyword>
<organism evidence="8 9">
    <name type="scientific">Hibiscus syriacus</name>
    <name type="common">Rose of Sharon</name>
    <dbReference type="NCBI Taxonomy" id="106335"/>
    <lineage>
        <taxon>Eukaryota</taxon>
        <taxon>Viridiplantae</taxon>
        <taxon>Streptophyta</taxon>
        <taxon>Embryophyta</taxon>
        <taxon>Tracheophyta</taxon>
        <taxon>Spermatophyta</taxon>
        <taxon>Magnoliopsida</taxon>
        <taxon>eudicotyledons</taxon>
        <taxon>Gunneridae</taxon>
        <taxon>Pentapetalae</taxon>
        <taxon>rosids</taxon>
        <taxon>malvids</taxon>
        <taxon>Malvales</taxon>
        <taxon>Malvaceae</taxon>
        <taxon>Malvoideae</taxon>
        <taxon>Hibiscus</taxon>
    </lineage>
</organism>
<evidence type="ECO:0000313" key="8">
    <source>
        <dbReference type="EMBL" id="KAE8696492.1"/>
    </source>
</evidence>
<comment type="similarity">
    <text evidence="2">Belongs to the 'GDSL' lipolytic enzyme family.</text>
</comment>
<keyword evidence="5" id="KW-0378">Hydrolase</keyword>
<dbReference type="InterPro" id="IPR051238">
    <property type="entry name" value="GDSL_esterase/lipase"/>
</dbReference>
<protein>
    <submittedName>
        <fullName evidence="8">GDSL esterase/lipase</fullName>
    </submittedName>
</protein>
<evidence type="ECO:0000256" key="1">
    <source>
        <dbReference type="ARBA" id="ARBA00004613"/>
    </source>
</evidence>
<evidence type="ECO:0000256" key="3">
    <source>
        <dbReference type="ARBA" id="ARBA00022525"/>
    </source>
</evidence>
<dbReference type="PANTHER" id="PTHR45650:SF3">
    <property type="entry name" value="OS01G0748500 PROTEIN"/>
    <property type="match status" value="1"/>
</dbReference>
<keyword evidence="9" id="KW-1185">Reference proteome</keyword>
<keyword evidence="3" id="KW-0964">Secreted</keyword>
<proteinExistence type="inferred from homology"/>